<keyword evidence="3" id="KW-1185">Reference proteome</keyword>
<evidence type="ECO:0000256" key="1">
    <source>
        <dbReference type="SAM" id="MobiDB-lite"/>
    </source>
</evidence>
<dbReference type="EMBL" id="BAAARY010000001">
    <property type="protein sequence ID" value="GAA2512831.1"/>
    <property type="molecule type" value="Genomic_DNA"/>
</dbReference>
<dbReference type="Proteomes" id="UP001499978">
    <property type="component" value="Unassembled WGS sequence"/>
</dbReference>
<comment type="caution">
    <text evidence="2">The sequence shown here is derived from an EMBL/GenBank/DDBJ whole genome shotgun (WGS) entry which is preliminary data.</text>
</comment>
<accession>A0ABN3N1P1</accession>
<protein>
    <recommendedName>
        <fullName evidence="4">Transposase</fullName>
    </recommendedName>
</protein>
<sequence length="75" mass="8142">MGAFNPPVAGPASSPDADHRVVRCSPQDKPVERIWAALKEHIANTASAIMADRIRQAQTFLPQPHHHQNLTTAAP</sequence>
<name>A0ABN3N1P1_9ACTN</name>
<organism evidence="2 3">
    <name type="scientific">Pilimelia columellifera subsp. columellifera</name>
    <dbReference type="NCBI Taxonomy" id="706583"/>
    <lineage>
        <taxon>Bacteria</taxon>
        <taxon>Bacillati</taxon>
        <taxon>Actinomycetota</taxon>
        <taxon>Actinomycetes</taxon>
        <taxon>Micromonosporales</taxon>
        <taxon>Micromonosporaceae</taxon>
        <taxon>Pilimelia</taxon>
    </lineage>
</organism>
<evidence type="ECO:0000313" key="2">
    <source>
        <dbReference type="EMBL" id="GAA2512831.1"/>
    </source>
</evidence>
<feature type="region of interest" description="Disordered" evidence="1">
    <location>
        <begin position="1"/>
        <end position="22"/>
    </location>
</feature>
<evidence type="ECO:0000313" key="3">
    <source>
        <dbReference type="Proteomes" id="UP001499978"/>
    </source>
</evidence>
<proteinExistence type="predicted"/>
<reference evidence="2 3" key="1">
    <citation type="journal article" date="2019" name="Int. J. Syst. Evol. Microbiol.">
        <title>The Global Catalogue of Microorganisms (GCM) 10K type strain sequencing project: providing services to taxonomists for standard genome sequencing and annotation.</title>
        <authorList>
            <consortium name="The Broad Institute Genomics Platform"/>
            <consortium name="The Broad Institute Genome Sequencing Center for Infectious Disease"/>
            <person name="Wu L."/>
            <person name="Ma J."/>
        </authorList>
    </citation>
    <scope>NUCLEOTIDE SEQUENCE [LARGE SCALE GENOMIC DNA]</scope>
    <source>
        <strain evidence="2 3">JCM 3367</strain>
    </source>
</reference>
<evidence type="ECO:0008006" key="4">
    <source>
        <dbReference type="Google" id="ProtNLM"/>
    </source>
</evidence>
<gene>
    <name evidence="2" type="ORF">GCM10010201_05370</name>
</gene>